<dbReference type="OrthoDB" id="10260828at2759"/>
<keyword evidence="12" id="KW-1185">Reference proteome</keyword>
<dbReference type="NCBIfam" id="NF002325">
    <property type="entry name" value="PRK01278.1"/>
    <property type="match status" value="1"/>
</dbReference>
<comment type="subcellular location">
    <subcellularLocation>
        <location evidence="2">Mitochondrion</location>
    </subcellularLocation>
</comment>
<dbReference type="EC" id="2.6.1.11" evidence="5"/>
<protein>
    <recommendedName>
        <fullName evidence="5">acetylornithine transaminase</fullName>
        <ecNumber evidence="5">2.6.1.11</ecNumber>
    </recommendedName>
</protein>
<keyword evidence="7" id="KW-0028">Amino-acid biosynthesis</keyword>
<dbReference type="PROSITE" id="PS00600">
    <property type="entry name" value="AA_TRANSFER_CLASS_3"/>
    <property type="match status" value="1"/>
</dbReference>
<evidence type="ECO:0000313" key="11">
    <source>
        <dbReference type="EMBL" id="KAF9452219.1"/>
    </source>
</evidence>
<comment type="caution">
    <text evidence="11">The sequence shown here is derived from an EMBL/GenBank/DDBJ whole genome shotgun (WGS) entry which is preliminary data.</text>
</comment>
<evidence type="ECO:0000256" key="1">
    <source>
        <dbReference type="ARBA" id="ARBA00001933"/>
    </source>
</evidence>
<dbReference type="FunFam" id="3.40.640.10:FF:000004">
    <property type="entry name" value="Acetylornithine aminotransferase"/>
    <property type="match status" value="1"/>
</dbReference>
<dbReference type="GO" id="GO:0006526">
    <property type="term" value="P:L-arginine biosynthetic process"/>
    <property type="evidence" value="ECO:0007669"/>
    <property type="project" value="UniProtKB-ARBA"/>
</dbReference>
<comment type="cofactor">
    <cofactor evidence="1">
        <name>pyridoxal 5'-phosphate</name>
        <dbReference type="ChEBI" id="CHEBI:597326"/>
    </cofactor>
</comment>
<dbReference type="AlphaFoldDB" id="A0A9P5XKR5"/>
<dbReference type="GO" id="GO:0005759">
    <property type="term" value="C:mitochondrial matrix"/>
    <property type="evidence" value="ECO:0007669"/>
    <property type="project" value="TreeGrafter"/>
</dbReference>
<dbReference type="PANTHER" id="PTHR11986:SF79">
    <property type="entry name" value="ACETYLORNITHINE AMINOTRANSFERASE, MITOCHONDRIAL"/>
    <property type="match status" value="1"/>
</dbReference>
<evidence type="ECO:0000256" key="8">
    <source>
        <dbReference type="ARBA" id="ARBA00022679"/>
    </source>
</evidence>
<evidence type="ECO:0000256" key="5">
    <source>
        <dbReference type="ARBA" id="ARBA00012919"/>
    </source>
</evidence>
<evidence type="ECO:0000256" key="6">
    <source>
        <dbReference type="ARBA" id="ARBA00022576"/>
    </source>
</evidence>
<evidence type="ECO:0000256" key="3">
    <source>
        <dbReference type="ARBA" id="ARBA00005024"/>
    </source>
</evidence>
<dbReference type="EMBL" id="MU151074">
    <property type="protein sequence ID" value="KAF9452219.1"/>
    <property type="molecule type" value="Genomic_DNA"/>
</dbReference>
<comment type="similarity">
    <text evidence="4 10">Belongs to the class-III pyridoxal-phosphate-dependent aminotransferase family.</text>
</comment>
<sequence>MHQRVTTNLISATVCGRQVPRSMSRRIPHARFLSTNQWTHPTAPSAKYVEPTYTFASAGDKSKVPKAPLLPVYARPEFVLSHGKGSYVWDTEGRKFLDFSAGIAVNALGHADEGVLKVLNEQASKIIHASNVYHNEWAPQLASLLVQTTQREGGLGFATGHQSTTPPSGLQVFFSNSGTEANEGALKIARKVGKERWSLKNKKAWDAAGSECTKTKIVCFENAFHGRSMGALSVTSNPKYQAPFAPLLPGVIVGKLNDMQALEGLVTEDTCAVIVEPIQGEGGIHPAQTEWLVQLRKRCDQVGAVLIFDEIQCGLYRTGSLWAHSSLPVEAHPDMLTMAKPLANGYPIGAILVRDAVASTMTPGTHGTTFGGSPLACAIGHHVLTRLSDPAMTSHISTISTYLVQRLQLLTEWFPQHLEPTVRGRGLILGLGFKDTEAPAKIVGLARERGVFMLTAGKDAVRLVPSLNVGKEEVDLAVDVLEGALTSL</sequence>
<dbReference type="NCBIfam" id="TIGR00707">
    <property type="entry name" value="argD"/>
    <property type="match status" value="1"/>
</dbReference>
<dbReference type="SUPFAM" id="SSF53383">
    <property type="entry name" value="PLP-dependent transferases"/>
    <property type="match status" value="1"/>
</dbReference>
<dbReference type="InterPro" id="IPR015424">
    <property type="entry name" value="PyrdxlP-dep_Trfase"/>
</dbReference>
<evidence type="ECO:0000256" key="7">
    <source>
        <dbReference type="ARBA" id="ARBA00022605"/>
    </source>
</evidence>
<dbReference type="InterPro" id="IPR005814">
    <property type="entry name" value="Aminotrans_3"/>
</dbReference>
<evidence type="ECO:0000313" key="12">
    <source>
        <dbReference type="Proteomes" id="UP000807342"/>
    </source>
</evidence>
<dbReference type="Gene3D" id="3.90.1150.10">
    <property type="entry name" value="Aspartate Aminotransferase, domain 1"/>
    <property type="match status" value="1"/>
</dbReference>
<proteinExistence type="inferred from homology"/>
<evidence type="ECO:0000256" key="9">
    <source>
        <dbReference type="ARBA" id="ARBA00022898"/>
    </source>
</evidence>
<evidence type="ECO:0000256" key="4">
    <source>
        <dbReference type="ARBA" id="ARBA00008954"/>
    </source>
</evidence>
<evidence type="ECO:0000256" key="2">
    <source>
        <dbReference type="ARBA" id="ARBA00004173"/>
    </source>
</evidence>
<dbReference type="InterPro" id="IPR004636">
    <property type="entry name" value="AcOrn/SuccOrn_fam"/>
</dbReference>
<keyword evidence="6 11" id="KW-0032">Aminotransferase</keyword>
<dbReference type="PIRSF" id="PIRSF000521">
    <property type="entry name" value="Transaminase_4ab_Lys_Orn"/>
    <property type="match status" value="1"/>
</dbReference>
<dbReference type="GO" id="GO:0042802">
    <property type="term" value="F:identical protein binding"/>
    <property type="evidence" value="ECO:0007669"/>
    <property type="project" value="TreeGrafter"/>
</dbReference>
<accession>A0A9P5XKR5</accession>
<dbReference type="InterPro" id="IPR015422">
    <property type="entry name" value="PyrdxlP-dep_Trfase_small"/>
</dbReference>
<dbReference type="InterPro" id="IPR050103">
    <property type="entry name" value="Class-III_PLP-dep_AT"/>
</dbReference>
<gene>
    <name evidence="11" type="ORF">P691DRAFT_722568</name>
</gene>
<dbReference type="Proteomes" id="UP000807342">
    <property type="component" value="Unassembled WGS sequence"/>
</dbReference>
<keyword evidence="8" id="KW-0808">Transferase</keyword>
<reference evidence="11" key="1">
    <citation type="submission" date="2020-11" db="EMBL/GenBank/DDBJ databases">
        <authorList>
            <consortium name="DOE Joint Genome Institute"/>
            <person name="Ahrendt S."/>
            <person name="Riley R."/>
            <person name="Andreopoulos W."/>
            <person name="Labutti K."/>
            <person name="Pangilinan J."/>
            <person name="Ruiz-Duenas F.J."/>
            <person name="Barrasa J.M."/>
            <person name="Sanchez-Garcia M."/>
            <person name="Camarero S."/>
            <person name="Miyauchi S."/>
            <person name="Serrano A."/>
            <person name="Linde D."/>
            <person name="Babiker R."/>
            <person name="Drula E."/>
            <person name="Ayuso-Fernandez I."/>
            <person name="Pacheco R."/>
            <person name="Padilla G."/>
            <person name="Ferreira P."/>
            <person name="Barriuso J."/>
            <person name="Kellner H."/>
            <person name="Castanera R."/>
            <person name="Alfaro M."/>
            <person name="Ramirez L."/>
            <person name="Pisabarro A.G."/>
            <person name="Kuo A."/>
            <person name="Tritt A."/>
            <person name="Lipzen A."/>
            <person name="He G."/>
            <person name="Yan M."/>
            <person name="Ng V."/>
            <person name="Cullen D."/>
            <person name="Martin F."/>
            <person name="Rosso M.-N."/>
            <person name="Henrissat B."/>
            <person name="Hibbett D."/>
            <person name="Martinez A.T."/>
            <person name="Grigoriev I.V."/>
        </authorList>
    </citation>
    <scope>NUCLEOTIDE SEQUENCE</scope>
    <source>
        <strain evidence="11">MF-IS2</strain>
    </source>
</reference>
<dbReference type="GO" id="GO:0030170">
    <property type="term" value="F:pyridoxal phosphate binding"/>
    <property type="evidence" value="ECO:0007669"/>
    <property type="project" value="InterPro"/>
</dbReference>
<evidence type="ECO:0000256" key="10">
    <source>
        <dbReference type="RuleBase" id="RU003560"/>
    </source>
</evidence>
<name>A0A9P5XKR5_9AGAR</name>
<keyword evidence="9 10" id="KW-0663">Pyridoxal phosphate</keyword>
<dbReference type="PANTHER" id="PTHR11986">
    <property type="entry name" value="AMINOTRANSFERASE CLASS III"/>
    <property type="match status" value="1"/>
</dbReference>
<organism evidence="11 12">
    <name type="scientific">Macrolepiota fuliginosa MF-IS2</name>
    <dbReference type="NCBI Taxonomy" id="1400762"/>
    <lineage>
        <taxon>Eukaryota</taxon>
        <taxon>Fungi</taxon>
        <taxon>Dikarya</taxon>
        <taxon>Basidiomycota</taxon>
        <taxon>Agaricomycotina</taxon>
        <taxon>Agaricomycetes</taxon>
        <taxon>Agaricomycetidae</taxon>
        <taxon>Agaricales</taxon>
        <taxon>Agaricineae</taxon>
        <taxon>Agaricaceae</taxon>
        <taxon>Macrolepiota</taxon>
    </lineage>
</organism>
<comment type="pathway">
    <text evidence="3">Amino-acid biosynthesis; L-arginine biosynthesis; N(2)-acetyl-L-ornithine from L-glutamate: step 4/4.</text>
</comment>
<dbReference type="GO" id="GO:0003992">
    <property type="term" value="F:N2-acetyl-L-ornithine:2-oxoglutarate 5-aminotransferase activity"/>
    <property type="evidence" value="ECO:0007669"/>
    <property type="project" value="UniProtKB-EC"/>
</dbReference>
<dbReference type="Pfam" id="PF00202">
    <property type="entry name" value="Aminotran_3"/>
    <property type="match status" value="1"/>
</dbReference>
<dbReference type="CDD" id="cd00610">
    <property type="entry name" value="OAT_like"/>
    <property type="match status" value="1"/>
</dbReference>
<dbReference type="InterPro" id="IPR049704">
    <property type="entry name" value="Aminotrans_3_PPA_site"/>
</dbReference>
<dbReference type="Gene3D" id="3.40.640.10">
    <property type="entry name" value="Type I PLP-dependent aspartate aminotransferase-like (Major domain)"/>
    <property type="match status" value="1"/>
</dbReference>
<dbReference type="InterPro" id="IPR015421">
    <property type="entry name" value="PyrdxlP-dep_Trfase_major"/>
</dbReference>